<dbReference type="EMBL" id="CAJPEX010002217">
    <property type="protein sequence ID" value="CAG0920662.1"/>
    <property type="molecule type" value="Genomic_DNA"/>
</dbReference>
<feature type="region of interest" description="Disordered" evidence="1">
    <location>
        <begin position="113"/>
        <end position="162"/>
    </location>
</feature>
<evidence type="ECO:0000256" key="1">
    <source>
        <dbReference type="SAM" id="MobiDB-lite"/>
    </source>
</evidence>
<feature type="compositionally biased region" description="Low complexity" evidence="1">
    <location>
        <begin position="123"/>
        <end position="133"/>
    </location>
</feature>
<dbReference type="GO" id="GO:0033619">
    <property type="term" value="P:membrane protein proteolysis"/>
    <property type="evidence" value="ECO:0007669"/>
    <property type="project" value="TreeGrafter"/>
</dbReference>
<dbReference type="OrthoDB" id="29661at2759"/>
<feature type="compositionally biased region" description="Basic and acidic residues" evidence="1">
    <location>
        <begin position="153"/>
        <end position="162"/>
    </location>
</feature>
<sequence length="162" mass="17667">MNQVPHLAFNPLSVCGISNASLLGFGDILCPGILVAYCHYFDLRYGTRFRIYYVVEVICYGLGMIATFVSLFLMKEAQPALLYLVPFTVLPAIILSLIRGEFKELWHGEVEAEEDHSCNSSQNGDESSASENEAGAEDDPSFEVRTVDGGAKAADRLPGDAP</sequence>
<dbReference type="GO" id="GO:0030660">
    <property type="term" value="C:Golgi-associated vesicle membrane"/>
    <property type="evidence" value="ECO:0007669"/>
    <property type="project" value="TreeGrafter"/>
</dbReference>
<protein>
    <recommendedName>
        <fullName evidence="5">Signal peptide peptidase-like 2B</fullName>
    </recommendedName>
</protein>
<keyword evidence="4" id="KW-1185">Reference proteome</keyword>
<evidence type="ECO:0008006" key="5">
    <source>
        <dbReference type="Google" id="ProtNLM"/>
    </source>
</evidence>
<reference evidence="3" key="1">
    <citation type="submission" date="2020-11" db="EMBL/GenBank/DDBJ databases">
        <authorList>
            <person name="Tran Van P."/>
        </authorList>
    </citation>
    <scope>NUCLEOTIDE SEQUENCE</scope>
</reference>
<evidence type="ECO:0000313" key="3">
    <source>
        <dbReference type="EMBL" id="CAD7280510.1"/>
    </source>
</evidence>
<dbReference type="InterPro" id="IPR007369">
    <property type="entry name" value="Peptidase_A22B_SPP"/>
</dbReference>
<accession>A0A7R9BSM2</accession>
<proteinExistence type="predicted"/>
<dbReference type="AlphaFoldDB" id="A0A7R9BSM2"/>
<evidence type="ECO:0000313" key="4">
    <source>
        <dbReference type="Proteomes" id="UP000678499"/>
    </source>
</evidence>
<gene>
    <name evidence="3" type="ORF">NMOB1V02_LOCUS8169</name>
</gene>
<dbReference type="GO" id="GO:0098553">
    <property type="term" value="C:lumenal side of endoplasmic reticulum membrane"/>
    <property type="evidence" value="ECO:0007669"/>
    <property type="project" value="TreeGrafter"/>
</dbReference>
<dbReference type="Pfam" id="PF04258">
    <property type="entry name" value="Peptidase_A22B"/>
    <property type="match status" value="1"/>
</dbReference>
<dbReference type="PANTHER" id="PTHR12174:SF103">
    <property type="entry name" value="INTRAMEMBRANE PROTEASE (IMPAS) FAMILY"/>
    <property type="match status" value="1"/>
</dbReference>
<organism evidence="3">
    <name type="scientific">Notodromas monacha</name>
    <dbReference type="NCBI Taxonomy" id="399045"/>
    <lineage>
        <taxon>Eukaryota</taxon>
        <taxon>Metazoa</taxon>
        <taxon>Ecdysozoa</taxon>
        <taxon>Arthropoda</taxon>
        <taxon>Crustacea</taxon>
        <taxon>Oligostraca</taxon>
        <taxon>Ostracoda</taxon>
        <taxon>Podocopa</taxon>
        <taxon>Podocopida</taxon>
        <taxon>Cypridocopina</taxon>
        <taxon>Cypridoidea</taxon>
        <taxon>Cyprididae</taxon>
        <taxon>Notodromas</taxon>
    </lineage>
</organism>
<feature type="transmembrane region" description="Helical" evidence="2">
    <location>
        <begin position="80"/>
        <end position="98"/>
    </location>
</feature>
<evidence type="ECO:0000256" key="2">
    <source>
        <dbReference type="SAM" id="Phobius"/>
    </source>
</evidence>
<dbReference type="GO" id="GO:0042500">
    <property type="term" value="F:aspartic endopeptidase activity, intramembrane cleaving"/>
    <property type="evidence" value="ECO:0007669"/>
    <property type="project" value="InterPro"/>
</dbReference>
<feature type="transmembrane region" description="Helical" evidence="2">
    <location>
        <begin position="52"/>
        <end position="74"/>
    </location>
</feature>
<keyword evidence="2" id="KW-1133">Transmembrane helix</keyword>
<dbReference type="GO" id="GO:0098554">
    <property type="term" value="C:cytoplasmic side of endoplasmic reticulum membrane"/>
    <property type="evidence" value="ECO:0007669"/>
    <property type="project" value="TreeGrafter"/>
</dbReference>
<dbReference type="Proteomes" id="UP000678499">
    <property type="component" value="Unassembled WGS sequence"/>
</dbReference>
<dbReference type="PANTHER" id="PTHR12174">
    <property type="entry name" value="SIGNAL PEPTIDE PEPTIDASE"/>
    <property type="match status" value="1"/>
</dbReference>
<dbReference type="GO" id="GO:0005765">
    <property type="term" value="C:lysosomal membrane"/>
    <property type="evidence" value="ECO:0007669"/>
    <property type="project" value="TreeGrafter"/>
</dbReference>
<feature type="transmembrane region" description="Helical" evidence="2">
    <location>
        <begin position="20"/>
        <end position="40"/>
    </location>
</feature>
<dbReference type="EMBL" id="OA884254">
    <property type="protein sequence ID" value="CAD7280510.1"/>
    <property type="molecule type" value="Genomic_DNA"/>
</dbReference>
<keyword evidence="2" id="KW-0472">Membrane</keyword>
<keyword evidence="2" id="KW-0812">Transmembrane</keyword>
<name>A0A7R9BSM2_9CRUS</name>